<organism evidence="2 3">
    <name type="scientific">Natrinema salifodinae</name>
    <dbReference type="NCBI Taxonomy" id="1202768"/>
    <lineage>
        <taxon>Archaea</taxon>
        <taxon>Methanobacteriati</taxon>
        <taxon>Methanobacteriota</taxon>
        <taxon>Stenosarchaea group</taxon>
        <taxon>Halobacteria</taxon>
        <taxon>Halobacteriales</taxon>
        <taxon>Natrialbaceae</taxon>
        <taxon>Natrinema</taxon>
    </lineage>
</organism>
<dbReference type="AlphaFoldDB" id="A0A1I0QZZ3"/>
<gene>
    <name evidence="2" type="ORF">SAMN05216285_4194</name>
</gene>
<name>A0A1I0QZZ3_9EURY</name>
<reference evidence="3" key="1">
    <citation type="submission" date="2016-10" db="EMBL/GenBank/DDBJ databases">
        <authorList>
            <person name="Varghese N."/>
        </authorList>
    </citation>
    <scope>NUCLEOTIDE SEQUENCE [LARGE SCALE GENOMIC DNA]</scope>
    <source>
        <strain evidence="3">CGMCC 1.12284</strain>
    </source>
</reference>
<feature type="region of interest" description="Disordered" evidence="1">
    <location>
        <begin position="1"/>
        <end position="22"/>
    </location>
</feature>
<dbReference type="STRING" id="1202768.SAMN05216285_4194"/>
<protein>
    <submittedName>
        <fullName evidence="2">Uncharacterized protein</fullName>
    </submittedName>
</protein>
<evidence type="ECO:0000313" key="3">
    <source>
        <dbReference type="Proteomes" id="UP000183275"/>
    </source>
</evidence>
<accession>A0A1I0QZZ3</accession>
<sequence>MNADHQLSRFGVDVGPDDDLDRRDDAEITQQCVAKKADGGRCQNAVSHMTDDPFCSSHSRMDDVEVILDV</sequence>
<evidence type="ECO:0000256" key="1">
    <source>
        <dbReference type="SAM" id="MobiDB-lite"/>
    </source>
</evidence>
<evidence type="ECO:0000313" key="2">
    <source>
        <dbReference type="EMBL" id="SEW33047.1"/>
    </source>
</evidence>
<keyword evidence="3" id="KW-1185">Reference proteome</keyword>
<dbReference type="EMBL" id="FOIS01000007">
    <property type="protein sequence ID" value="SEW33047.1"/>
    <property type="molecule type" value="Genomic_DNA"/>
</dbReference>
<proteinExistence type="predicted"/>
<dbReference type="RefSeq" id="WP_049991447.1">
    <property type="nucleotide sequence ID" value="NZ_FOIS01000007.1"/>
</dbReference>
<dbReference type="Proteomes" id="UP000183275">
    <property type="component" value="Unassembled WGS sequence"/>
</dbReference>